<evidence type="ECO:0000256" key="1">
    <source>
        <dbReference type="SAM" id="MobiDB-lite"/>
    </source>
</evidence>
<dbReference type="AlphaFoldDB" id="A0A0W0FEU7"/>
<name>A0A0W0FEU7_MONRR</name>
<gene>
    <name evidence="3" type="ORF">WG66_12571</name>
</gene>
<feature type="domain" description="Retrotransposon gag" evidence="2">
    <location>
        <begin position="202"/>
        <end position="275"/>
    </location>
</feature>
<protein>
    <recommendedName>
        <fullName evidence="2">Retrotransposon gag domain-containing protein</fullName>
    </recommendedName>
</protein>
<reference evidence="3 4" key="1">
    <citation type="submission" date="2015-12" db="EMBL/GenBank/DDBJ databases">
        <title>Draft genome sequence of Moniliophthora roreri, the causal agent of frosty pod rot of cacao.</title>
        <authorList>
            <person name="Aime M.C."/>
            <person name="Diaz-Valderrama J.R."/>
            <person name="Kijpornyongpan T."/>
            <person name="Phillips-Mora W."/>
        </authorList>
    </citation>
    <scope>NUCLEOTIDE SEQUENCE [LARGE SCALE GENOMIC DNA]</scope>
    <source>
        <strain evidence="3 4">MCA 2952</strain>
    </source>
</reference>
<feature type="region of interest" description="Disordered" evidence="1">
    <location>
        <begin position="23"/>
        <end position="73"/>
    </location>
</feature>
<organism evidence="3 4">
    <name type="scientific">Moniliophthora roreri</name>
    <name type="common">Frosty pod rot fungus</name>
    <name type="synonym">Monilia roreri</name>
    <dbReference type="NCBI Taxonomy" id="221103"/>
    <lineage>
        <taxon>Eukaryota</taxon>
        <taxon>Fungi</taxon>
        <taxon>Dikarya</taxon>
        <taxon>Basidiomycota</taxon>
        <taxon>Agaricomycotina</taxon>
        <taxon>Agaricomycetes</taxon>
        <taxon>Agaricomycetidae</taxon>
        <taxon>Agaricales</taxon>
        <taxon>Marasmiineae</taxon>
        <taxon>Marasmiaceae</taxon>
        <taxon>Moniliophthora</taxon>
    </lineage>
</organism>
<dbReference type="Proteomes" id="UP000054988">
    <property type="component" value="Unassembled WGS sequence"/>
</dbReference>
<dbReference type="EMBL" id="LATX01002028">
    <property type="protein sequence ID" value="KTB34857.1"/>
    <property type="molecule type" value="Genomic_DNA"/>
</dbReference>
<proteinExistence type="predicted"/>
<dbReference type="Pfam" id="PF03732">
    <property type="entry name" value="Retrotrans_gag"/>
    <property type="match status" value="1"/>
</dbReference>
<sequence length="323" mass="37240">MDYKPNQYQTLLLLQERPLPTETLKEWSETRRTLTPPSIVPGSEENESEGDTFPPTSKKKDSDTSTTSLLSAEEQDPFEKLLAALKNSPRSKKHLPIEEMAEEKKPSGSMPKSELEPEETTIGATVSVQVVVVEKEVKAALPRMFMGQWKDAKKFLREVQLYIALNSKTFSSNRTKKLFLLSYMMDRPGEFWKNNKTDLLLARDPEAEKISWLDFVEEFKMAFEPLDMALEAKMKLRDLKMKERADKYTYQFMYLANKMGYNNVAKIEAFKRGLPKGLMLKIANKTVWISHTVEVEFKVSGKEFREAFLIFRIGDKEMILGLP</sequence>
<dbReference type="InterPro" id="IPR005162">
    <property type="entry name" value="Retrotrans_gag_dom"/>
</dbReference>
<evidence type="ECO:0000313" key="4">
    <source>
        <dbReference type="Proteomes" id="UP000054988"/>
    </source>
</evidence>
<feature type="region of interest" description="Disordered" evidence="1">
    <location>
        <begin position="89"/>
        <end position="119"/>
    </location>
</feature>
<accession>A0A0W0FEU7</accession>
<comment type="caution">
    <text evidence="3">The sequence shown here is derived from an EMBL/GenBank/DDBJ whole genome shotgun (WGS) entry which is preliminary data.</text>
</comment>
<feature type="compositionally biased region" description="Basic and acidic residues" evidence="1">
    <location>
        <begin position="23"/>
        <end position="32"/>
    </location>
</feature>
<evidence type="ECO:0000313" key="3">
    <source>
        <dbReference type="EMBL" id="KTB34857.1"/>
    </source>
</evidence>
<evidence type="ECO:0000259" key="2">
    <source>
        <dbReference type="Pfam" id="PF03732"/>
    </source>
</evidence>